<dbReference type="AlphaFoldDB" id="A0A4U2ZEB6"/>
<dbReference type="EC" id="3.2.1.183" evidence="2"/>
<reference evidence="2 3" key="1">
    <citation type="submission" date="2019-04" db="EMBL/GenBank/DDBJ databases">
        <title>Lysinibacillus genome sequencing.</title>
        <authorList>
            <person name="Dunlap C."/>
        </authorList>
    </citation>
    <scope>NUCLEOTIDE SEQUENCE [LARGE SCALE GENOMIC DNA]</scope>
    <source>
        <strain evidence="2 3">CCTCC AB 2010389</strain>
    </source>
</reference>
<dbReference type="EMBL" id="SZPU01000001">
    <property type="protein sequence ID" value="TKI72857.1"/>
    <property type="molecule type" value="Genomic_DNA"/>
</dbReference>
<dbReference type="GO" id="GO:0004553">
    <property type="term" value="F:hydrolase activity, hydrolyzing O-glycosyl compounds"/>
    <property type="evidence" value="ECO:0007669"/>
    <property type="project" value="InterPro"/>
</dbReference>
<keyword evidence="2" id="KW-0378">Hydrolase</keyword>
<sequence>MKRKICIVTGTRAEYGLLSNLAKKLREDQEFDLQMVVTGMHLSPEFGSTYKEIENDGFFINEKIEILLSADSPTSIVKSMGLATISFADAFNRLQPDLLIILGDRFEMLAVAQTALIMRIPIAHIHGGECTFGAYDDAIRHSITKMATWHFTSTESHRKRVIQLGESPERVFNVGAMGIENIVNLTLLTRQELFQTLQLDEQRPMFLITYHPETNGHNNGVYELLKTLENYPDINLVFTKSNADNGGRFINEAIQQFTLKHSNAKIFDSLGQLKYLSTVKHADVVIGNSSSGLIEVPYLETPTVNCGSRQEGREHPNSVFDTNLDAENILISIEKARTFSDKYEHIFGDGIVSEKIISVLRSLPSFSIQKGFYDL</sequence>
<keyword evidence="2" id="KW-0326">Glycosidase</keyword>
<dbReference type="Proteomes" id="UP000308744">
    <property type="component" value="Unassembled WGS sequence"/>
</dbReference>
<dbReference type="PANTHER" id="PTHR43174:SF3">
    <property type="entry name" value="UDP-N-ACETYLGLUCOSAMINE 2-EPIMERASE"/>
    <property type="match status" value="1"/>
</dbReference>
<dbReference type="Pfam" id="PF02350">
    <property type="entry name" value="Epimerase_2"/>
    <property type="match status" value="1"/>
</dbReference>
<proteinExistence type="predicted"/>
<protein>
    <submittedName>
        <fullName evidence="2">UDP-N-acetylglucosamine 2-epimerase (Hydrolyzing)</fullName>
        <ecNumber evidence="2">3.2.1.183</ecNumber>
    </submittedName>
</protein>
<evidence type="ECO:0000313" key="3">
    <source>
        <dbReference type="Proteomes" id="UP000308744"/>
    </source>
</evidence>
<dbReference type="InterPro" id="IPR020004">
    <property type="entry name" value="UDP-GlcNAc_Epase"/>
</dbReference>
<dbReference type="GO" id="GO:0006047">
    <property type="term" value="P:UDP-N-acetylglucosamine metabolic process"/>
    <property type="evidence" value="ECO:0007669"/>
    <property type="project" value="InterPro"/>
</dbReference>
<dbReference type="InterPro" id="IPR003331">
    <property type="entry name" value="UDP_GlcNAc_Epimerase_2_dom"/>
</dbReference>
<evidence type="ECO:0000259" key="1">
    <source>
        <dbReference type="Pfam" id="PF02350"/>
    </source>
</evidence>
<dbReference type="PANTHER" id="PTHR43174">
    <property type="entry name" value="UDP-N-ACETYLGLUCOSAMINE 2-EPIMERASE"/>
    <property type="match status" value="1"/>
</dbReference>
<dbReference type="NCBIfam" id="TIGR03568">
    <property type="entry name" value="NeuC_NnaA"/>
    <property type="match status" value="1"/>
</dbReference>
<organism evidence="2 3">
    <name type="scientific">Lysinibacillus mangiferihumi</name>
    <dbReference type="NCBI Taxonomy" id="1130819"/>
    <lineage>
        <taxon>Bacteria</taxon>
        <taxon>Bacillati</taxon>
        <taxon>Bacillota</taxon>
        <taxon>Bacilli</taxon>
        <taxon>Bacillales</taxon>
        <taxon>Bacillaceae</taxon>
        <taxon>Lysinibacillus</taxon>
    </lineage>
</organism>
<name>A0A4U2ZEB6_9BACI</name>
<dbReference type="Gene3D" id="3.40.50.2000">
    <property type="entry name" value="Glycogen Phosphorylase B"/>
    <property type="match status" value="2"/>
</dbReference>
<accession>A0A4U2ZEB6</accession>
<feature type="domain" description="UDP-N-acetylglucosamine 2-epimerase" evidence="1">
    <location>
        <begin position="23"/>
        <end position="361"/>
    </location>
</feature>
<dbReference type="RefSeq" id="WP_107895525.1">
    <property type="nucleotide sequence ID" value="NZ_PYWM01000011.1"/>
</dbReference>
<dbReference type="InterPro" id="IPR029767">
    <property type="entry name" value="WecB-like"/>
</dbReference>
<keyword evidence="3" id="KW-1185">Reference proteome</keyword>
<comment type="caution">
    <text evidence="2">The sequence shown here is derived from an EMBL/GenBank/DDBJ whole genome shotgun (WGS) entry which is preliminary data.</text>
</comment>
<dbReference type="CDD" id="cd03786">
    <property type="entry name" value="GTB_UDP-GlcNAc_2-Epimerase"/>
    <property type="match status" value="1"/>
</dbReference>
<gene>
    <name evidence="2" type="primary">neuC</name>
    <name evidence="2" type="ORF">FC756_00720</name>
</gene>
<dbReference type="SUPFAM" id="SSF53756">
    <property type="entry name" value="UDP-Glycosyltransferase/glycogen phosphorylase"/>
    <property type="match status" value="1"/>
</dbReference>
<evidence type="ECO:0000313" key="2">
    <source>
        <dbReference type="EMBL" id="TKI72857.1"/>
    </source>
</evidence>